<feature type="domain" description="Pectinesterase catalytic" evidence="11">
    <location>
        <begin position="72"/>
        <end position="354"/>
    </location>
</feature>
<dbReference type="PANTHER" id="PTHR31321:SF87">
    <property type="entry name" value="PECTINESTERASE 63-RELATED"/>
    <property type="match status" value="1"/>
</dbReference>
<evidence type="ECO:0000256" key="10">
    <source>
        <dbReference type="RuleBase" id="RU000589"/>
    </source>
</evidence>
<feature type="active site" evidence="9">
    <location>
        <position position="220"/>
    </location>
</feature>
<accession>A0A6P6VEC5</accession>
<dbReference type="InterPro" id="IPR033131">
    <property type="entry name" value="Pectinesterase_Asp_AS"/>
</dbReference>
<evidence type="ECO:0000256" key="1">
    <source>
        <dbReference type="ARBA" id="ARBA00004613"/>
    </source>
</evidence>
<dbReference type="PANTHER" id="PTHR31321">
    <property type="entry name" value="ACYL-COA THIOESTER HYDROLASE YBHC-RELATED"/>
    <property type="match status" value="1"/>
</dbReference>
<evidence type="ECO:0000256" key="5">
    <source>
        <dbReference type="ARBA" id="ARBA00022525"/>
    </source>
</evidence>
<evidence type="ECO:0000313" key="13">
    <source>
        <dbReference type="RefSeq" id="XP_027101324.2"/>
    </source>
</evidence>
<feature type="chain" id="PRO_5044959885" description="Pectinesterase" evidence="10">
    <location>
        <begin position="24"/>
        <end position="367"/>
    </location>
</feature>
<protein>
    <recommendedName>
        <fullName evidence="4 10">Pectinesterase</fullName>
        <ecNumber evidence="4 10">3.1.1.11</ecNumber>
    </recommendedName>
</protein>
<dbReference type="GO" id="GO:0045490">
    <property type="term" value="P:pectin catabolic process"/>
    <property type="evidence" value="ECO:0007669"/>
    <property type="project" value="UniProtKB-UniRule"/>
</dbReference>
<dbReference type="EC" id="3.1.1.11" evidence="4 10"/>
<name>A0A6P6VEC5_COFAR</name>
<proteinExistence type="inferred from homology"/>
<dbReference type="Proteomes" id="UP001652660">
    <property type="component" value="Chromosome 2e"/>
</dbReference>
<evidence type="ECO:0000256" key="2">
    <source>
        <dbReference type="ARBA" id="ARBA00005184"/>
    </source>
</evidence>
<organism evidence="12 13">
    <name type="scientific">Coffea arabica</name>
    <name type="common">Arabian coffee</name>
    <dbReference type="NCBI Taxonomy" id="13443"/>
    <lineage>
        <taxon>Eukaryota</taxon>
        <taxon>Viridiplantae</taxon>
        <taxon>Streptophyta</taxon>
        <taxon>Embryophyta</taxon>
        <taxon>Tracheophyta</taxon>
        <taxon>Spermatophyta</taxon>
        <taxon>Magnoliopsida</taxon>
        <taxon>eudicotyledons</taxon>
        <taxon>Gunneridae</taxon>
        <taxon>Pentapetalae</taxon>
        <taxon>asterids</taxon>
        <taxon>lamiids</taxon>
        <taxon>Gentianales</taxon>
        <taxon>Rubiaceae</taxon>
        <taxon>Ixoroideae</taxon>
        <taxon>Gardenieae complex</taxon>
        <taxon>Bertiereae - Coffeeae clade</taxon>
        <taxon>Coffeeae</taxon>
        <taxon>Coffea</taxon>
    </lineage>
</organism>
<sequence length="367" mass="39930">MGNMALNKAILFSTLLFIPVVLSDDTVPAPGDKAQLNSWFEQNVQPLASRKDTLDPALVTAEANPRIIKLKSDGSGEFKTIADAINSIPNDNTNRIIISLGPGNYTEKIKIERNKPFISIIGDPNNLPTLVFDGTAAKYGTVESATLIVESDYFNAANLILANLAPRPNGDVKGAQALAVRIGGDKASFYNCKFLGFQDTLCDDKGKHLFKDCYIEGTVDFIFGNGKSIYLNVEMHVIPGDQQAWITAQARHTDAEDTGYSFVHCKVTGTGRTAYLGRTWMPYGKVVFAYTDMSDAVIPAGWSNNFHPETEKTVLFGEFSSTGPGSDTNNSRAAFTKKLSEAEVKPFLTLGFIEASKWLLPPTQVPA</sequence>
<comment type="similarity">
    <text evidence="3">Belongs to the pectinesterase family.</text>
</comment>
<evidence type="ECO:0000256" key="8">
    <source>
        <dbReference type="ARBA" id="ARBA00047928"/>
    </source>
</evidence>
<dbReference type="GO" id="GO:0030599">
    <property type="term" value="F:pectinesterase activity"/>
    <property type="evidence" value="ECO:0007669"/>
    <property type="project" value="UniProtKB-UniRule"/>
</dbReference>
<keyword evidence="12" id="KW-1185">Reference proteome</keyword>
<evidence type="ECO:0000256" key="7">
    <source>
        <dbReference type="ARBA" id="ARBA00023085"/>
    </source>
</evidence>
<evidence type="ECO:0000256" key="4">
    <source>
        <dbReference type="ARBA" id="ARBA00013229"/>
    </source>
</evidence>
<dbReference type="Gene3D" id="2.160.20.10">
    <property type="entry name" value="Single-stranded right-handed beta-helix, Pectin lyase-like"/>
    <property type="match status" value="1"/>
</dbReference>
<keyword evidence="7 10" id="KW-0063">Aspartyl esterase</keyword>
<dbReference type="GO" id="GO:0042545">
    <property type="term" value="P:cell wall modification"/>
    <property type="evidence" value="ECO:0007669"/>
    <property type="project" value="UniProtKB-UniRule"/>
</dbReference>
<dbReference type="AlphaFoldDB" id="A0A6P6VEC5"/>
<dbReference type="SUPFAM" id="SSF51126">
    <property type="entry name" value="Pectin lyase-like"/>
    <property type="match status" value="1"/>
</dbReference>
<dbReference type="InterPro" id="IPR012334">
    <property type="entry name" value="Pectin_lyas_fold"/>
</dbReference>
<dbReference type="InterPro" id="IPR011050">
    <property type="entry name" value="Pectin_lyase_fold/virulence"/>
</dbReference>
<evidence type="ECO:0000313" key="12">
    <source>
        <dbReference type="Proteomes" id="UP001652660"/>
    </source>
</evidence>
<comment type="catalytic activity">
    <reaction evidence="8 10">
        <text>[(1-&gt;4)-alpha-D-galacturonosyl methyl ester](n) + n H2O = [(1-&gt;4)-alpha-D-galacturonosyl](n) + n methanol + n H(+)</text>
        <dbReference type="Rhea" id="RHEA:22380"/>
        <dbReference type="Rhea" id="RHEA-COMP:14570"/>
        <dbReference type="Rhea" id="RHEA-COMP:14573"/>
        <dbReference type="ChEBI" id="CHEBI:15377"/>
        <dbReference type="ChEBI" id="CHEBI:15378"/>
        <dbReference type="ChEBI" id="CHEBI:17790"/>
        <dbReference type="ChEBI" id="CHEBI:140522"/>
        <dbReference type="ChEBI" id="CHEBI:140523"/>
        <dbReference type="EC" id="3.1.1.11"/>
    </reaction>
</comment>
<feature type="signal peptide" evidence="10">
    <location>
        <begin position="1"/>
        <end position="23"/>
    </location>
</feature>
<keyword evidence="5" id="KW-0964">Secreted</keyword>
<dbReference type="Pfam" id="PF01095">
    <property type="entry name" value="Pectinesterase"/>
    <property type="match status" value="1"/>
</dbReference>
<reference evidence="12" key="1">
    <citation type="journal article" date="2025" name="Foods">
        <title>Unveiling the Microbial Signatures of Arabica Coffee Cherries: Insights into Ripeness Specific Diversity, Functional Traits, and Implications for Quality and Safety.</title>
        <authorList>
            <consortium name="RefSeq"/>
            <person name="Tenea G.N."/>
            <person name="Cifuentes V."/>
            <person name="Reyes P."/>
            <person name="Cevallos-Vallejos M."/>
        </authorList>
    </citation>
    <scope>NUCLEOTIDE SEQUENCE [LARGE SCALE GENOMIC DNA]</scope>
</reference>
<dbReference type="PROSITE" id="PS00503">
    <property type="entry name" value="PECTINESTERASE_2"/>
    <property type="match status" value="1"/>
</dbReference>
<dbReference type="OrthoDB" id="2019149at2759"/>
<dbReference type="InterPro" id="IPR000070">
    <property type="entry name" value="Pectinesterase_cat"/>
</dbReference>
<keyword evidence="6 10" id="KW-0378">Hydrolase</keyword>
<keyword evidence="10" id="KW-0732">Signal</keyword>
<dbReference type="RefSeq" id="XP_027101324.2">
    <property type="nucleotide sequence ID" value="XM_027245523.2"/>
</dbReference>
<evidence type="ECO:0000256" key="6">
    <source>
        <dbReference type="ARBA" id="ARBA00022801"/>
    </source>
</evidence>
<evidence type="ECO:0000259" key="11">
    <source>
        <dbReference type="Pfam" id="PF01095"/>
    </source>
</evidence>
<evidence type="ECO:0000256" key="3">
    <source>
        <dbReference type="ARBA" id="ARBA00008891"/>
    </source>
</evidence>
<comment type="pathway">
    <text evidence="2 10">Glycan metabolism; pectin degradation; 2-dehydro-3-deoxy-D-gluconate from pectin: step 1/5.</text>
</comment>
<dbReference type="GeneID" id="113721067"/>
<dbReference type="UniPathway" id="UPA00545">
    <property type="reaction ID" value="UER00823"/>
</dbReference>
<evidence type="ECO:0000256" key="9">
    <source>
        <dbReference type="PROSITE-ProRule" id="PRU10040"/>
    </source>
</evidence>
<reference evidence="13" key="2">
    <citation type="submission" date="2025-08" db="UniProtKB">
        <authorList>
            <consortium name="RefSeq"/>
        </authorList>
    </citation>
    <scope>IDENTIFICATION</scope>
    <source>
        <tissue evidence="13">Leaves</tissue>
    </source>
</reference>
<gene>
    <name evidence="13" type="primary">LOC113721067</name>
</gene>
<comment type="subcellular location">
    <subcellularLocation>
        <location evidence="1">Secreted</location>
    </subcellularLocation>
</comment>